<dbReference type="InterPro" id="IPR039136">
    <property type="entry name" value="NUFIP1-like"/>
</dbReference>
<feature type="region of interest" description="Disordered" evidence="1">
    <location>
        <begin position="197"/>
        <end position="389"/>
    </location>
</feature>
<evidence type="ECO:0000259" key="2">
    <source>
        <dbReference type="Pfam" id="PF10453"/>
    </source>
</evidence>
<feature type="compositionally biased region" description="Basic and acidic residues" evidence="1">
    <location>
        <begin position="204"/>
        <end position="216"/>
    </location>
</feature>
<dbReference type="Pfam" id="PF10453">
    <property type="entry name" value="NUFIP1"/>
    <property type="match status" value="1"/>
</dbReference>
<dbReference type="GO" id="GO:0003723">
    <property type="term" value="F:RNA binding"/>
    <property type="evidence" value="ECO:0007669"/>
    <property type="project" value="InterPro"/>
</dbReference>
<feature type="compositionally biased region" description="Polar residues" evidence="1">
    <location>
        <begin position="19"/>
        <end position="32"/>
    </location>
</feature>
<dbReference type="GO" id="GO:0000492">
    <property type="term" value="P:box C/D snoRNP assembly"/>
    <property type="evidence" value="ECO:0007669"/>
    <property type="project" value="TreeGrafter"/>
</dbReference>
<proteinExistence type="predicted"/>
<dbReference type="EMBL" id="KL197710">
    <property type="protein sequence ID" value="KDQ63639.1"/>
    <property type="molecule type" value="Genomic_DNA"/>
</dbReference>
<dbReference type="STRING" id="933084.A0A067Q9K5"/>
<reference evidence="4" key="1">
    <citation type="journal article" date="2014" name="Proc. Natl. Acad. Sci. U.S.A.">
        <title>Extensive sampling of basidiomycete genomes demonstrates inadequacy of the white-rot/brown-rot paradigm for wood decay fungi.</title>
        <authorList>
            <person name="Riley R."/>
            <person name="Salamov A.A."/>
            <person name="Brown D.W."/>
            <person name="Nagy L.G."/>
            <person name="Floudas D."/>
            <person name="Held B.W."/>
            <person name="Levasseur A."/>
            <person name="Lombard V."/>
            <person name="Morin E."/>
            <person name="Otillar R."/>
            <person name="Lindquist E.A."/>
            <person name="Sun H."/>
            <person name="LaButti K.M."/>
            <person name="Schmutz J."/>
            <person name="Jabbour D."/>
            <person name="Luo H."/>
            <person name="Baker S.E."/>
            <person name="Pisabarro A.G."/>
            <person name="Walton J.D."/>
            <person name="Blanchette R.A."/>
            <person name="Henrissat B."/>
            <person name="Martin F."/>
            <person name="Cullen D."/>
            <person name="Hibbett D.S."/>
            <person name="Grigoriev I.V."/>
        </authorList>
    </citation>
    <scope>NUCLEOTIDE SEQUENCE [LARGE SCALE GENOMIC DNA]</scope>
    <source>
        <strain evidence="4">MUCL 33604</strain>
    </source>
</reference>
<feature type="compositionally biased region" description="Polar residues" evidence="1">
    <location>
        <begin position="79"/>
        <end position="93"/>
    </location>
</feature>
<gene>
    <name evidence="3" type="ORF">JAAARDRAFT_169692</name>
</gene>
<name>A0A067Q9K5_9AGAM</name>
<evidence type="ECO:0000313" key="3">
    <source>
        <dbReference type="EMBL" id="KDQ63639.1"/>
    </source>
</evidence>
<evidence type="ECO:0000256" key="1">
    <source>
        <dbReference type="SAM" id="MobiDB-lite"/>
    </source>
</evidence>
<dbReference type="InterPro" id="IPR019496">
    <property type="entry name" value="NUFIP1_cons_dom"/>
</dbReference>
<feature type="compositionally biased region" description="Low complexity" evidence="1">
    <location>
        <begin position="350"/>
        <end position="368"/>
    </location>
</feature>
<accession>A0A067Q9K5</accession>
<dbReference type="PANTHER" id="PTHR13309">
    <property type="entry name" value="NUCLEAR FRAGILE X MENTAL RETARDATION PROTEIN INTERACTING PROTEIN 1"/>
    <property type="match status" value="1"/>
</dbReference>
<dbReference type="PANTHER" id="PTHR13309:SF0">
    <property type="entry name" value="FMR1-INTERACTING PROTEIN NUFIP1"/>
    <property type="match status" value="1"/>
</dbReference>
<dbReference type="GO" id="GO:0005634">
    <property type="term" value="C:nucleus"/>
    <property type="evidence" value="ECO:0007669"/>
    <property type="project" value="TreeGrafter"/>
</dbReference>
<feature type="region of interest" description="Disordered" evidence="1">
    <location>
        <begin position="443"/>
        <end position="475"/>
    </location>
</feature>
<evidence type="ECO:0000313" key="4">
    <source>
        <dbReference type="Proteomes" id="UP000027265"/>
    </source>
</evidence>
<feature type="region of interest" description="Disordered" evidence="1">
    <location>
        <begin position="79"/>
        <end position="121"/>
    </location>
</feature>
<dbReference type="Proteomes" id="UP000027265">
    <property type="component" value="Unassembled WGS sequence"/>
</dbReference>
<dbReference type="InParanoid" id="A0A067Q9K5"/>
<dbReference type="OrthoDB" id="273070at2759"/>
<feature type="compositionally biased region" description="Pro residues" evidence="1">
    <location>
        <begin position="283"/>
        <end position="294"/>
    </location>
</feature>
<dbReference type="HOGENOM" id="CLU_024455_0_0_1"/>
<protein>
    <recommendedName>
        <fullName evidence="2">FMR1-interacting protein 1 conserved domain-containing protein</fullName>
    </recommendedName>
</protein>
<keyword evidence="4" id="KW-1185">Reference proteome</keyword>
<organism evidence="3 4">
    <name type="scientific">Jaapia argillacea MUCL 33604</name>
    <dbReference type="NCBI Taxonomy" id="933084"/>
    <lineage>
        <taxon>Eukaryota</taxon>
        <taxon>Fungi</taxon>
        <taxon>Dikarya</taxon>
        <taxon>Basidiomycota</taxon>
        <taxon>Agaricomycotina</taxon>
        <taxon>Agaricomycetes</taxon>
        <taxon>Agaricomycetidae</taxon>
        <taxon>Jaapiales</taxon>
        <taxon>Jaapiaceae</taxon>
        <taxon>Jaapia</taxon>
    </lineage>
</organism>
<feature type="domain" description="FMR1-interacting protein 1 conserved" evidence="2">
    <location>
        <begin position="170"/>
        <end position="220"/>
    </location>
</feature>
<dbReference type="AlphaFoldDB" id="A0A067Q9K5"/>
<feature type="region of interest" description="Disordered" evidence="1">
    <location>
        <begin position="1"/>
        <end position="32"/>
    </location>
</feature>
<sequence>MSLGRGHPSLPKPPHQHNQHASSSYTHNHGSQTANAVTSALINPYNQYYYPQSSHYAQAYANPQPNYSWPGTTPDGYTMSSTFNANPSTSFPQDGNRGGHVGGSQPTFRPPPSGGWYQPGDSRCTHNNCPFTGSKKSVEIHMMDRHLIYPPGWEKRKKQRDWDADPSLMGKTIPIQGTNILLDTPEALDAWIEERKKRWPSTSRVEDKKRKHEEAVARGQLDLDDFSGKKRRRTEDGGGYSGQRGGRGRGRGRGRGGDNARGRGRGRGGSARGGSGSNSIPMGPIPLPPKPQPMKPETDSSSGSDSESDGAPEAVSSKPPTALVEHRSSSSDGEGEDEATLVPEGQVDVAPPQQEASAEAAESAPASSLKPIRKVRPQQPKKPVHNPFGARPSLLRRLLLPEIRVTVSNLSQAIRFLVDNDFLENVELKPGEADEKMIEVIGESDFAAPDPDSQPPTANQPAEELDVPVTSSTAL</sequence>
<feature type="compositionally biased region" description="Gly residues" evidence="1">
    <location>
        <begin position="267"/>
        <end position="276"/>
    </location>
</feature>